<protein>
    <recommendedName>
        <fullName evidence="3">UDENN domain-containing protein</fullName>
    </recommendedName>
</protein>
<accession>A0AA36D0X9</accession>
<dbReference type="InterPro" id="IPR051731">
    <property type="entry name" value="DENND11/AVL9_GEFs"/>
</dbReference>
<comment type="similarity">
    <text evidence="1">Belongs to the AVL9 family.</text>
</comment>
<comment type="caution">
    <text evidence="4">The sequence shown here is derived from an EMBL/GenBank/DDBJ whole genome shotgun (WGS) entry which is preliminary data.</text>
</comment>
<feature type="compositionally biased region" description="Polar residues" evidence="2">
    <location>
        <begin position="506"/>
        <end position="515"/>
    </location>
</feature>
<dbReference type="InterPro" id="IPR018307">
    <property type="entry name" value="ABL9/DENND6_dom"/>
</dbReference>
<proteinExistence type="inferred from homology"/>
<feature type="region of interest" description="Disordered" evidence="2">
    <location>
        <begin position="222"/>
        <end position="242"/>
    </location>
</feature>
<dbReference type="PROSITE" id="PS50211">
    <property type="entry name" value="DENN"/>
    <property type="match status" value="1"/>
</dbReference>
<evidence type="ECO:0000256" key="2">
    <source>
        <dbReference type="SAM" id="MobiDB-lite"/>
    </source>
</evidence>
<gene>
    <name evidence="4" type="ORF">MSPICULIGERA_LOCUS17256</name>
</gene>
<dbReference type="AlphaFoldDB" id="A0AA36D0X9"/>
<name>A0AA36D0X9_9BILA</name>
<sequence length="515" mass="57635">MSDDVILHLVVVGFHHKKGSQIEYVFPPFEKEEPTKLPQEWSNLPSLALPDGAHNIVSDVVYFLLPSRDDPAKVVYGISCYRQIESAHLVAKTDDVTRNTVLKSVCVISTVPLFGCLKLKISLLTEAYFNERDFSQIDVLAQMYQNLLDVYEREHIAGDAAVMDISTRELVQRFRHSIIVLFKLLLLEKRVIFSAFPVQLLGDTMLALASLCPRVVEEGLLYSGTPPHQEPEPEKVQEEEEEPKIEVGVEASTSQPELTDPLADVKDGFGFPLSIFTTGNLFHPYASINFLDTIRSTAIRGYTIGVTNQVFLQRKGIADVVITIDDKNFPNIDIRDPELRRVLKLTNLDARFGDYLLKSVEQNYLEESAWQGSDEWVRLQFKNYLISLAFAARSGNLEKHTDFFPPFVAAWMETNNYRILAQCTPELSAGEEGHVGATLPPREIGMMIGNAIKSNPKLNSFVSWFKAAATSAASQMSAAGEMPNSNSNFYLEEAQEAKEIVEKPAATTSEPEQKP</sequence>
<organism evidence="4 5">
    <name type="scientific">Mesorhabditis spiculigera</name>
    <dbReference type="NCBI Taxonomy" id="96644"/>
    <lineage>
        <taxon>Eukaryota</taxon>
        <taxon>Metazoa</taxon>
        <taxon>Ecdysozoa</taxon>
        <taxon>Nematoda</taxon>
        <taxon>Chromadorea</taxon>
        <taxon>Rhabditida</taxon>
        <taxon>Rhabditina</taxon>
        <taxon>Rhabditomorpha</taxon>
        <taxon>Rhabditoidea</taxon>
        <taxon>Rhabditidae</taxon>
        <taxon>Mesorhabditinae</taxon>
        <taxon>Mesorhabditis</taxon>
    </lineage>
</organism>
<evidence type="ECO:0000313" key="4">
    <source>
        <dbReference type="EMBL" id="CAJ0579022.1"/>
    </source>
</evidence>
<dbReference type="Proteomes" id="UP001177023">
    <property type="component" value="Unassembled WGS sequence"/>
</dbReference>
<feature type="non-terminal residue" evidence="4">
    <location>
        <position position="515"/>
    </location>
</feature>
<feature type="region of interest" description="Disordered" evidence="2">
    <location>
        <begin position="492"/>
        <end position="515"/>
    </location>
</feature>
<evidence type="ECO:0000256" key="1">
    <source>
        <dbReference type="ARBA" id="ARBA00038178"/>
    </source>
</evidence>
<dbReference type="Pfam" id="PF09794">
    <property type="entry name" value="Avl9"/>
    <property type="match status" value="1"/>
</dbReference>
<dbReference type="InterPro" id="IPR037516">
    <property type="entry name" value="Tripartite_DENN"/>
</dbReference>
<evidence type="ECO:0000313" key="5">
    <source>
        <dbReference type="Proteomes" id="UP001177023"/>
    </source>
</evidence>
<dbReference type="EMBL" id="CATQJA010002655">
    <property type="protein sequence ID" value="CAJ0579022.1"/>
    <property type="molecule type" value="Genomic_DNA"/>
</dbReference>
<feature type="domain" description="UDENN" evidence="3">
    <location>
        <begin position="7"/>
        <end position="460"/>
    </location>
</feature>
<keyword evidence="5" id="KW-1185">Reference proteome</keyword>
<dbReference type="PANTHER" id="PTHR31017">
    <property type="entry name" value="LATE SECRETORY PATHWAY PROTEIN AVL9-RELATED"/>
    <property type="match status" value="1"/>
</dbReference>
<reference evidence="4" key="1">
    <citation type="submission" date="2023-06" db="EMBL/GenBank/DDBJ databases">
        <authorList>
            <person name="Delattre M."/>
        </authorList>
    </citation>
    <scope>NUCLEOTIDE SEQUENCE</scope>
    <source>
        <strain evidence="4">AF72</strain>
    </source>
</reference>
<dbReference type="GO" id="GO:0005737">
    <property type="term" value="C:cytoplasm"/>
    <property type="evidence" value="ECO:0007669"/>
    <property type="project" value="TreeGrafter"/>
</dbReference>
<evidence type="ECO:0000259" key="3">
    <source>
        <dbReference type="PROSITE" id="PS50211"/>
    </source>
</evidence>
<dbReference type="PANTHER" id="PTHR31017:SF1">
    <property type="entry name" value="LATE SECRETORY PATHWAY PROTEIN AVL9 HOMOLOG"/>
    <property type="match status" value="1"/>
</dbReference>